<keyword evidence="3" id="KW-1185">Reference proteome</keyword>
<accession>A0AA40EKH8</accession>
<evidence type="ECO:0000313" key="3">
    <source>
        <dbReference type="Proteomes" id="UP001172155"/>
    </source>
</evidence>
<comment type="caution">
    <text evidence="2">The sequence shown here is derived from an EMBL/GenBank/DDBJ whole genome shotgun (WGS) entry which is preliminary data.</text>
</comment>
<gene>
    <name evidence="2" type="ORF">B0T18DRAFT_222640</name>
</gene>
<name>A0AA40EKH8_9PEZI</name>
<reference evidence="2" key="1">
    <citation type="submission" date="2023-06" db="EMBL/GenBank/DDBJ databases">
        <title>Genome-scale phylogeny and comparative genomics of the fungal order Sordariales.</title>
        <authorList>
            <consortium name="Lawrence Berkeley National Laboratory"/>
            <person name="Hensen N."/>
            <person name="Bonometti L."/>
            <person name="Westerberg I."/>
            <person name="Brannstrom I.O."/>
            <person name="Guillou S."/>
            <person name="Cros-Aarteil S."/>
            <person name="Calhoun S."/>
            <person name="Haridas S."/>
            <person name="Kuo A."/>
            <person name="Mondo S."/>
            <person name="Pangilinan J."/>
            <person name="Riley R."/>
            <person name="LaButti K."/>
            <person name="Andreopoulos B."/>
            <person name="Lipzen A."/>
            <person name="Chen C."/>
            <person name="Yanf M."/>
            <person name="Daum C."/>
            <person name="Ng V."/>
            <person name="Clum A."/>
            <person name="Steindorff A."/>
            <person name="Ohm R."/>
            <person name="Martin F."/>
            <person name="Silar P."/>
            <person name="Natvig D."/>
            <person name="Lalanne C."/>
            <person name="Gautier V."/>
            <person name="Ament-velasquez S.L."/>
            <person name="Kruys A."/>
            <person name="Hutchinson M.I."/>
            <person name="Powell A.J."/>
            <person name="Barry K."/>
            <person name="Miller A.N."/>
            <person name="Grigoriev I.V."/>
            <person name="Debuchy R."/>
            <person name="Gladieux P."/>
            <person name="Thoren M.H."/>
            <person name="Johannesson H."/>
        </authorList>
    </citation>
    <scope>NUCLEOTIDE SEQUENCE</scope>
    <source>
        <strain evidence="2">SMH3187-1</strain>
    </source>
</reference>
<feature type="region of interest" description="Disordered" evidence="1">
    <location>
        <begin position="1"/>
        <end position="58"/>
    </location>
</feature>
<organism evidence="2 3">
    <name type="scientific">Schizothecium vesticola</name>
    <dbReference type="NCBI Taxonomy" id="314040"/>
    <lineage>
        <taxon>Eukaryota</taxon>
        <taxon>Fungi</taxon>
        <taxon>Dikarya</taxon>
        <taxon>Ascomycota</taxon>
        <taxon>Pezizomycotina</taxon>
        <taxon>Sordariomycetes</taxon>
        <taxon>Sordariomycetidae</taxon>
        <taxon>Sordariales</taxon>
        <taxon>Schizotheciaceae</taxon>
        <taxon>Schizothecium</taxon>
    </lineage>
</organism>
<sequence length="134" mass="14513">MAEQRRTDWTIPGSQGAPSLHLSLPHPMFIPTDRPDRTPKRVDKYQYAPPKPQPGTGAARINEGWVSFCPAPVSRYRYHVAIIFQAGSGVSIPQSHNIEGPDGRAQLCANNAPRLAIQQNGDDYGALGPLGVCA</sequence>
<protein>
    <submittedName>
        <fullName evidence="2">Uncharacterized protein</fullName>
    </submittedName>
</protein>
<proteinExistence type="predicted"/>
<dbReference type="Proteomes" id="UP001172155">
    <property type="component" value="Unassembled WGS sequence"/>
</dbReference>
<dbReference type="AlphaFoldDB" id="A0AA40EKH8"/>
<evidence type="ECO:0000256" key="1">
    <source>
        <dbReference type="SAM" id="MobiDB-lite"/>
    </source>
</evidence>
<feature type="compositionally biased region" description="Basic and acidic residues" evidence="1">
    <location>
        <begin position="33"/>
        <end position="44"/>
    </location>
</feature>
<evidence type="ECO:0000313" key="2">
    <source>
        <dbReference type="EMBL" id="KAK0741027.1"/>
    </source>
</evidence>
<dbReference type="EMBL" id="JAUKUD010000006">
    <property type="protein sequence ID" value="KAK0741027.1"/>
    <property type="molecule type" value="Genomic_DNA"/>
</dbReference>